<evidence type="ECO:0000256" key="1">
    <source>
        <dbReference type="ARBA" id="ARBA00008045"/>
    </source>
</evidence>
<protein>
    <recommendedName>
        <fullName evidence="3">Prefoldin subunit 4</fullName>
    </recommendedName>
</protein>
<name>A0ABD3VFR2_SINWO</name>
<proteinExistence type="inferred from homology"/>
<dbReference type="PANTHER" id="PTHR21100">
    <property type="entry name" value="PREFOLDIN SUBUNIT 4"/>
    <property type="match status" value="1"/>
</dbReference>
<dbReference type="AlphaFoldDB" id="A0ABD3VFR2"/>
<dbReference type="Proteomes" id="UP001634394">
    <property type="component" value="Unassembled WGS sequence"/>
</dbReference>
<accession>A0ABD3VFR2</accession>
<evidence type="ECO:0000256" key="4">
    <source>
        <dbReference type="SAM" id="Coils"/>
    </source>
</evidence>
<evidence type="ECO:0000256" key="2">
    <source>
        <dbReference type="ARBA" id="ARBA00023186"/>
    </source>
</evidence>
<feature type="coiled-coil region" evidence="4">
    <location>
        <begin position="92"/>
        <end position="130"/>
    </location>
</feature>
<dbReference type="SUPFAM" id="SSF46579">
    <property type="entry name" value="Prefoldin"/>
    <property type="match status" value="1"/>
</dbReference>
<dbReference type="PANTHER" id="PTHR21100:SF9">
    <property type="entry name" value="PREFOLDIN SUBUNIT 4"/>
    <property type="match status" value="1"/>
</dbReference>
<sequence length="146" mass="16803">MAMSQEPKDGDTRVTYEDQQKINRFACFNAKLLEVKEELAAKKKELQNLMDAADELLMQDENEKIPYPFLLILINSLGFESNIGEVFVSLSVDEANEQLEKAKEKTQEDIKTQELTMESHKKILQDLKVELYAKFGTNINLEAEEE</sequence>
<comment type="similarity">
    <text evidence="1 3">Belongs to the prefoldin subunit beta family.</text>
</comment>
<keyword evidence="2 3" id="KW-0143">Chaperone</keyword>
<gene>
    <name evidence="5" type="ORF">ACJMK2_010052</name>
</gene>
<comment type="function">
    <text evidence="3">Binds specifically to cytosolic chaperonin (c-CPN) and transfers target proteins to it. Binds to nascent polypeptide chain and promotes folding in an environment in which there are many competing pathways for nonnative proteins.</text>
</comment>
<dbReference type="InterPro" id="IPR002777">
    <property type="entry name" value="PFD_beta-like"/>
</dbReference>
<evidence type="ECO:0000313" key="6">
    <source>
        <dbReference type="Proteomes" id="UP001634394"/>
    </source>
</evidence>
<reference evidence="5 6" key="1">
    <citation type="submission" date="2024-11" db="EMBL/GenBank/DDBJ databases">
        <title>Chromosome-level genome assembly of the freshwater bivalve Anodonta woodiana.</title>
        <authorList>
            <person name="Chen X."/>
        </authorList>
    </citation>
    <scope>NUCLEOTIDE SEQUENCE [LARGE SCALE GENOMIC DNA]</scope>
    <source>
        <strain evidence="5">MN2024</strain>
        <tissue evidence="5">Gills</tissue>
    </source>
</reference>
<dbReference type="CDD" id="cd23165">
    <property type="entry name" value="Prefoldin_4"/>
    <property type="match status" value="1"/>
</dbReference>
<feature type="coiled-coil region" evidence="4">
    <location>
        <begin position="29"/>
        <end position="63"/>
    </location>
</feature>
<keyword evidence="4" id="KW-0175">Coiled coil</keyword>
<organism evidence="5 6">
    <name type="scientific">Sinanodonta woodiana</name>
    <name type="common">Chinese pond mussel</name>
    <name type="synonym">Anodonta woodiana</name>
    <dbReference type="NCBI Taxonomy" id="1069815"/>
    <lineage>
        <taxon>Eukaryota</taxon>
        <taxon>Metazoa</taxon>
        <taxon>Spiralia</taxon>
        <taxon>Lophotrochozoa</taxon>
        <taxon>Mollusca</taxon>
        <taxon>Bivalvia</taxon>
        <taxon>Autobranchia</taxon>
        <taxon>Heteroconchia</taxon>
        <taxon>Palaeoheterodonta</taxon>
        <taxon>Unionida</taxon>
        <taxon>Unionoidea</taxon>
        <taxon>Unionidae</taxon>
        <taxon>Unioninae</taxon>
        <taxon>Sinanodonta</taxon>
    </lineage>
</organism>
<dbReference type="InterPro" id="IPR016661">
    <property type="entry name" value="PFDN4"/>
</dbReference>
<dbReference type="GO" id="GO:0006457">
    <property type="term" value="P:protein folding"/>
    <property type="evidence" value="ECO:0007669"/>
    <property type="project" value="UniProtKB-UniRule"/>
</dbReference>
<dbReference type="PIRSF" id="PIRSF016477">
    <property type="entry name" value="Prefoldin_subunit_4"/>
    <property type="match status" value="1"/>
</dbReference>
<keyword evidence="6" id="KW-1185">Reference proteome</keyword>
<comment type="caution">
    <text evidence="5">The sequence shown here is derived from an EMBL/GenBank/DDBJ whole genome shotgun (WGS) entry which is preliminary data.</text>
</comment>
<comment type="subunit">
    <text evidence="3">Heterohexamer of two PFD-alpha type and four PFD-beta type subunits.</text>
</comment>
<dbReference type="GO" id="GO:0016272">
    <property type="term" value="C:prefoldin complex"/>
    <property type="evidence" value="ECO:0007669"/>
    <property type="project" value="UniProtKB-UniRule"/>
</dbReference>
<dbReference type="EMBL" id="JBJQND010000012">
    <property type="protein sequence ID" value="KAL3859863.1"/>
    <property type="molecule type" value="Genomic_DNA"/>
</dbReference>
<dbReference type="Pfam" id="PF01920">
    <property type="entry name" value="Prefoldin_2"/>
    <property type="match status" value="1"/>
</dbReference>
<evidence type="ECO:0000256" key="3">
    <source>
        <dbReference type="PIRNR" id="PIRNR016477"/>
    </source>
</evidence>
<evidence type="ECO:0000313" key="5">
    <source>
        <dbReference type="EMBL" id="KAL3859863.1"/>
    </source>
</evidence>